<dbReference type="VEuPathDB" id="VectorBase:AFAF012430"/>
<dbReference type="Proteomes" id="UP000075886">
    <property type="component" value="Unassembled WGS sequence"/>
</dbReference>
<keyword evidence="4" id="KW-1185">Reference proteome</keyword>
<feature type="region of interest" description="Disordered" evidence="1">
    <location>
        <begin position="214"/>
        <end position="251"/>
    </location>
</feature>
<evidence type="ECO:0000256" key="2">
    <source>
        <dbReference type="SAM" id="Phobius"/>
    </source>
</evidence>
<accession>A0A182QL62</accession>
<dbReference type="EMBL" id="AXCN02000446">
    <property type="status" value="NOT_ANNOTATED_CDS"/>
    <property type="molecule type" value="Genomic_DNA"/>
</dbReference>
<evidence type="ECO:0000256" key="1">
    <source>
        <dbReference type="SAM" id="MobiDB-lite"/>
    </source>
</evidence>
<dbReference type="EnsemblMetazoa" id="AFAF012430-RA">
    <property type="protein sequence ID" value="AFAF012430-PA"/>
    <property type="gene ID" value="AFAF012430"/>
</dbReference>
<feature type="transmembrane region" description="Helical" evidence="2">
    <location>
        <begin position="35"/>
        <end position="57"/>
    </location>
</feature>
<keyword evidence="2" id="KW-1133">Transmembrane helix</keyword>
<reference evidence="4" key="1">
    <citation type="submission" date="2014-01" db="EMBL/GenBank/DDBJ databases">
        <title>The Genome Sequence of Anopheles farauti FAR1 (V2).</title>
        <authorList>
            <consortium name="The Broad Institute Genomics Platform"/>
            <person name="Neafsey D.E."/>
            <person name="Besansky N."/>
            <person name="Howell P."/>
            <person name="Walton C."/>
            <person name="Young S.K."/>
            <person name="Zeng Q."/>
            <person name="Gargeya S."/>
            <person name="Fitzgerald M."/>
            <person name="Haas B."/>
            <person name="Abouelleil A."/>
            <person name="Allen A.W."/>
            <person name="Alvarado L."/>
            <person name="Arachchi H.M."/>
            <person name="Berlin A.M."/>
            <person name="Chapman S.B."/>
            <person name="Gainer-Dewar J."/>
            <person name="Goldberg J."/>
            <person name="Griggs A."/>
            <person name="Gujja S."/>
            <person name="Hansen M."/>
            <person name="Howarth C."/>
            <person name="Imamovic A."/>
            <person name="Ireland A."/>
            <person name="Larimer J."/>
            <person name="McCowan C."/>
            <person name="Murphy C."/>
            <person name="Pearson M."/>
            <person name="Poon T.W."/>
            <person name="Priest M."/>
            <person name="Roberts A."/>
            <person name="Saif S."/>
            <person name="Shea T."/>
            <person name="Sisk P."/>
            <person name="Sykes S."/>
            <person name="Wortman J."/>
            <person name="Nusbaum C."/>
            <person name="Birren B."/>
        </authorList>
    </citation>
    <scope>NUCLEOTIDE SEQUENCE [LARGE SCALE GENOMIC DNA]</scope>
    <source>
        <strain evidence="4">FAR1</strain>
    </source>
</reference>
<feature type="compositionally biased region" description="Polar residues" evidence="1">
    <location>
        <begin position="241"/>
        <end position="251"/>
    </location>
</feature>
<keyword evidence="2" id="KW-0472">Membrane</keyword>
<sequence length="251" mass="27401">MDNFKRTREAPACIQNEVLKTLSAATPSGWIVGKYYSTFSTSTVLVVVVCIGLFVYWKLTAKPPDSPTEATDLSINCTASAGFLAVPCCLLTSPGSNSHGTLGKEAVGFFATSQQYLTFVRRPMRTPTVCERTHLLVLKDSGHEGMLFLLAELLIAHQSLRSGIQINQQSRDVYGENNVSTAGETMIRKRAFHDCRTRVHDSISVPKSKFNSQLVYGKPTDRADRGGGKQTVASKRARPKTLSSASLVDLI</sequence>
<evidence type="ECO:0000313" key="3">
    <source>
        <dbReference type="EnsemblMetazoa" id="AFAF012430-PA"/>
    </source>
</evidence>
<reference evidence="3" key="2">
    <citation type="submission" date="2020-05" db="UniProtKB">
        <authorList>
            <consortium name="EnsemblMetazoa"/>
        </authorList>
    </citation>
    <scope>IDENTIFICATION</scope>
    <source>
        <strain evidence="3">FAR1</strain>
    </source>
</reference>
<keyword evidence="2" id="KW-0812">Transmembrane</keyword>
<proteinExistence type="predicted"/>
<organism evidence="3 4">
    <name type="scientific">Anopheles farauti</name>
    <dbReference type="NCBI Taxonomy" id="69004"/>
    <lineage>
        <taxon>Eukaryota</taxon>
        <taxon>Metazoa</taxon>
        <taxon>Ecdysozoa</taxon>
        <taxon>Arthropoda</taxon>
        <taxon>Hexapoda</taxon>
        <taxon>Insecta</taxon>
        <taxon>Pterygota</taxon>
        <taxon>Neoptera</taxon>
        <taxon>Endopterygota</taxon>
        <taxon>Diptera</taxon>
        <taxon>Nematocera</taxon>
        <taxon>Culicoidea</taxon>
        <taxon>Culicidae</taxon>
        <taxon>Anophelinae</taxon>
        <taxon>Anopheles</taxon>
    </lineage>
</organism>
<protein>
    <submittedName>
        <fullName evidence="3">Uncharacterized protein</fullName>
    </submittedName>
</protein>
<name>A0A182QL62_9DIPT</name>
<evidence type="ECO:0000313" key="4">
    <source>
        <dbReference type="Proteomes" id="UP000075886"/>
    </source>
</evidence>
<dbReference type="AlphaFoldDB" id="A0A182QL62"/>